<reference evidence="1 2" key="1">
    <citation type="submission" date="2019-05" db="EMBL/GenBank/DDBJ databases">
        <title>Draft genome sequence of Nonomuraea zeae DSM 100528.</title>
        <authorList>
            <person name="Saricaoglu S."/>
            <person name="Isik K."/>
        </authorList>
    </citation>
    <scope>NUCLEOTIDE SEQUENCE [LARGE SCALE GENOMIC DNA]</scope>
    <source>
        <strain evidence="1 2">DSM 100528</strain>
    </source>
</reference>
<comment type="caution">
    <text evidence="1">The sequence shown here is derived from an EMBL/GenBank/DDBJ whole genome shotgun (WGS) entry which is preliminary data.</text>
</comment>
<evidence type="ECO:0000313" key="1">
    <source>
        <dbReference type="EMBL" id="TMR08940.1"/>
    </source>
</evidence>
<sequence length="28" mass="3237">MGRGDLTNAEWERLRPLLPEGGRRGGRW</sequence>
<name>A0A5S4EZC6_9ACTN</name>
<dbReference type="Proteomes" id="UP000306628">
    <property type="component" value="Unassembled WGS sequence"/>
</dbReference>
<keyword evidence="2" id="KW-1185">Reference proteome</keyword>
<dbReference type="EMBL" id="VCKX01000625">
    <property type="protein sequence ID" value="TMR08940.1"/>
    <property type="molecule type" value="Genomic_DNA"/>
</dbReference>
<protein>
    <submittedName>
        <fullName evidence="1">Transposase</fullName>
    </submittedName>
</protein>
<organism evidence="1 2">
    <name type="scientific">Nonomuraea zeae</name>
    <dbReference type="NCBI Taxonomy" id="1642303"/>
    <lineage>
        <taxon>Bacteria</taxon>
        <taxon>Bacillati</taxon>
        <taxon>Actinomycetota</taxon>
        <taxon>Actinomycetes</taxon>
        <taxon>Streptosporangiales</taxon>
        <taxon>Streptosporangiaceae</taxon>
        <taxon>Nonomuraea</taxon>
    </lineage>
</organism>
<accession>A0A5S4EZC6</accession>
<feature type="non-terminal residue" evidence="1">
    <location>
        <position position="28"/>
    </location>
</feature>
<proteinExistence type="predicted"/>
<gene>
    <name evidence="1" type="ORF">ETD85_61885</name>
</gene>
<dbReference type="AlphaFoldDB" id="A0A5S4EZC6"/>
<evidence type="ECO:0000313" key="2">
    <source>
        <dbReference type="Proteomes" id="UP000306628"/>
    </source>
</evidence>